<dbReference type="EMBL" id="JBHMCG010000006">
    <property type="protein sequence ID" value="MFB9571106.1"/>
    <property type="molecule type" value="Genomic_DNA"/>
</dbReference>
<sequence>MNTFLNHLGIAAVFVLFLAPALVGIAHDRRIDRQLREAERDRRAEPPETADAAQPVKAVRRPNLRIGARA</sequence>
<feature type="compositionally biased region" description="Basic and acidic residues" evidence="1">
    <location>
        <begin position="37"/>
        <end position="46"/>
    </location>
</feature>
<keyword evidence="4" id="KW-1185">Reference proteome</keyword>
<feature type="transmembrane region" description="Helical" evidence="2">
    <location>
        <begin position="6"/>
        <end position="26"/>
    </location>
</feature>
<evidence type="ECO:0000313" key="4">
    <source>
        <dbReference type="Proteomes" id="UP001589710"/>
    </source>
</evidence>
<keyword evidence="2" id="KW-0472">Membrane</keyword>
<dbReference type="Proteomes" id="UP001589710">
    <property type="component" value="Unassembled WGS sequence"/>
</dbReference>
<name>A0ABV5QZU5_9ACTN</name>
<evidence type="ECO:0000313" key="3">
    <source>
        <dbReference type="EMBL" id="MFB9571106.1"/>
    </source>
</evidence>
<gene>
    <name evidence="3" type="ORF">ACFFTL_01805</name>
</gene>
<evidence type="ECO:0000256" key="1">
    <source>
        <dbReference type="SAM" id="MobiDB-lite"/>
    </source>
</evidence>
<evidence type="ECO:0000256" key="2">
    <source>
        <dbReference type="SAM" id="Phobius"/>
    </source>
</evidence>
<comment type="caution">
    <text evidence="3">The sequence shown here is derived from an EMBL/GenBank/DDBJ whole genome shotgun (WGS) entry which is preliminary data.</text>
</comment>
<dbReference type="RefSeq" id="WP_345510429.1">
    <property type="nucleotide sequence ID" value="NZ_BAAAXD010000007.1"/>
</dbReference>
<protein>
    <submittedName>
        <fullName evidence="3">Uncharacterized protein</fullName>
    </submittedName>
</protein>
<accession>A0ABV5QZU5</accession>
<reference evidence="3 4" key="1">
    <citation type="submission" date="2024-09" db="EMBL/GenBank/DDBJ databases">
        <authorList>
            <person name="Sun Q."/>
            <person name="Mori K."/>
        </authorList>
    </citation>
    <scope>NUCLEOTIDE SEQUENCE [LARGE SCALE GENOMIC DNA]</scope>
    <source>
        <strain evidence="3 4">JCM 3331</strain>
    </source>
</reference>
<feature type="region of interest" description="Disordered" evidence="1">
    <location>
        <begin position="37"/>
        <end position="70"/>
    </location>
</feature>
<keyword evidence="2" id="KW-1133">Transmembrane helix</keyword>
<keyword evidence="2" id="KW-0812">Transmembrane</keyword>
<proteinExistence type="predicted"/>
<organism evidence="3 4">
    <name type="scientific">Streptomyces yanii</name>
    <dbReference type="NCBI Taxonomy" id="78510"/>
    <lineage>
        <taxon>Bacteria</taxon>
        <taxon>Bacillati</taxon>
        <taxon>Actinomycetota</taxon>
        <taxon>Actinomycetes</taxon>
        <taxon>Kitasatosporales</taxon>
        <taxon>Streptomycetaceae</taxon>
        <taxon>Streptomyces</taxon>
    </lineage>
</organism>